<accession>A0A7S2HVS4</accession>
<organism evidence="2">
    <name type="scientific">Helicotheca tamesis</name>
    <dbReference type="NCBI Taxonomy" id="374047"/>
    <lineage>
        <taxon>Eukaryota</taxon>
        <taxon>Sar</taxon>
        <taxon>Stramenopiles</taxon>
        <taxon>Ochrophyta</taxon>
        <taxon>Bacillariophyta</taxon>
        <taxon>Mediophyceae</taxon>
        <taxon>Lithodesmiophycidae</taxon>
        <taxon>Lithodesmiales</taxon>
        <taxon>Lithodesmiaceae</taxon>
        <taxon>Helicotheca</taxon>
    </lineage>
</organism>
<dbReference type="AlphaFoldDB" id="A0A7S2HVS4"/>
<reference evidence="2" key="1">
    <citation type="submission" date="2021-01" db="EMBL/GenBank/DDBJ databases">
        <authorList>
            <person name="Corre E."/>
            <person name="Pelletier E."/>
            <person name="Niang G."/>
            <person name="Scheremetjew M."/>
            <person name="Finn R."/>
            <person name="Kale V."/>
            <person name="Holt S."/>
            <person name="Cochrane G."/>
            <person name="Meng A."/>
            <person name="Brown T."/>
            <person name="Cohen L."/>
        </authorList>
    </citation>
    <scope>NUCLEOTIDE SEQUENCE</scope>
    <source>
        <strain evidence="2">CCMP826</strain>
    </source>
</reference>
<feature type="transmembrane region" description="Helical" evidence="1">
    <location>
        <begin position="23"/>
        <end position="46"/>
    </location>
</feature>
<gene>
    <name evidence="2" type="ORF">HTAM1171_LOCUS7751</name>
</gene>
<protein>
    <recommendedName>
        <fullName evidence="3">Delta carbonic anhydrase</fullName>
    </recommendedName>
</protein>
<dbReference type="Pfam" id="PF10563">
    <property type="entry name" value="CA_like"/>
    <property type="match status" value="1"/>
</dbReference>
<keyword evidence="1" id="KW-1133">Transmembrane helix</keyword>
<keyword evidence="1" id="KW-0812">Transmembrane</keyword>
<dbReference type="EMBL" id="HBGV01012693">
    <property type="protein sequence ID" value="CAD9501202.1"/>
    <property type="molecule type" value="Transcribed_RNA"/>
</dbReference>
<evidence type="ECO:0000313" key="2">
    <source>
        <dbReference type="EMBL" id="CAD9501202.1"/>
    </source>
</evidence>
<evidence type="ECO:0008006" key="3">
    <source>
        <dbReference type="Google" id="ProtNLM"/>
    </source>
</evidence>
<dbReference type="InterPro" id="IPR018883">
    <property type="entry name" value="Delta_CA"/>
</dbReference>
<keyword evidence="1" id="KW-0472">Membrane</keyword>
<proteinExistence type="predicted"/>
<sequence>MCPGPEGVFIDEDKSKTSNLQKAVVPLAVVTVISVCCMCATAIIAATRDYGGKTTVAGSSLGGSDGSSGALPTIVVNVGDNDMATRKPGFEGENICAGARPWLDNVKCISDAIDGKPQAGANVTKGYKGDMEVDHVPIDTPYWQHQMCPVNVHWHFGAEHYSYGEYDEFGSGPILNANVDNLDRRLELNARKGFQCRLYDKEDPKFNTPYVWKHCLGMEVGETYEVHWPHSAAGACGTVNQYQTPFYDGVFCNIGVLGDLSRTQEQIGVQAQIFTLVNDENYYYPDLMRGMIMDGDFGKDIAYYTGSTTGTTRDNEMCSQYSPITWQVDRKCHMISASSFDKMCADMKSQRDDMSDDLVAHGSRELVDDAFAANNGKLRALRA</sequence>
<evidence type="ECO:0000256" key="1">
    <source>
        <dbReference type="SAM" id="Phobius"/>
    </source>
</evidence>
<name>A0A7S2HVS4_9STRA</name>